<evidence type="ECO:0000313" key="6">
    <source>
        <dbReference type="Proteomes" id="UP001602245"/>
    </source>
</evidence>
<dbReference type="SMART" id="SM00418">
    <property type="entry name" value="HTH_ARSR"/>
    <property type="match status" value="1"/>
</dbReference>
<dbReference type="SUPFAM" id="SSF46785">
    <property type="entry name" value="Winged helix' DNA-binding domain"/>
    <property type="match status" value="1"/>
</dbReference>
<dbReference type="InterPro" id="IPR045981">
    <property type="entry name" value="DUF5937"/>
</dbReference>
<evidence type="ECO:0000313" key="5">
    <source>
        <dbReference type="EMBL" id="MFF5293679.1"/>
    </source>
</evidence>
<dbReference type="Pfam" id="PF12840">
    <property type="entry name" value="HTH_20"/>
    <property type="match status" value="1"/>
</dbReference>
<dbReference type="EMBL" id="JBIAZU010000005">
    <property type="protein sequence ID" value="MFF5293679.1"/>
    <property type="molecule type" value="Genomic_DNA"/>
</dbReference>
<proteinExistence type="predicted"/>
<dbReference type="InterPro" id="IPR001845">
    <property type="entry name" value="HTH_ArsR_DNA-bd_dom"/>
</dbReference>
<comment type="caution">
    <text evidence="5">The sequence shown here is derived from an EMBL/GenBank/DDBJ whole genome shotgun (WGS) entry which is preliminary data.</text>
</comment>
<keyword evidence="1" id="KW-0805">Transcription regulation</keyword>
<dbReference type="InterPro" id="IPR036388">
    <property type="entry name" value="WH-like_DNA-bd_sf"/>
</dbReference>
<evidence type="ECO:0000259" key="4">
    <source>
        <dbReference type="SMART" id="SM00418"/>
    </source>
</evidence>
<feature type="domain" description="HTH arsR-type" evidence="4">
    <location>
        <begin position="249"/>
        <end position="324"/>
    </location>
</feature>
<dbReference type="InterPro" id="IPR051011">
    <property type="entry name" value="Metal_resp_trans_reg"/>
</dbReference>
<reference evidence="5 6" key="1">
    <citation type="submission" date="2024-10" db="EMBL/GenBank/DDBJ databases">
        <title>The Natural Products Discovery Center: Release of the First 8490 Sequenced Strains for Exploring Actinobacteria Biosynthetic Diversity.</title>
        <authorList>
            <person name="Kalkreuter E."/>
            <person name="Kautsar S.A."/>
            <person name="Yang D."/>
            <person name="Bader C.D."/>
            <person name="Teijaro C.N."/>
            <person name="Fluegel L."/>
            <person name="Davis C.M."/>
            <person name="Simpson J.R."/>
            <person name="Lauterbach L."/>
            <person name="Steele A.D."/>
            <person name="Gui C."/>
            <person name="Meng S."/>
            <person name="Li G."/>
            <person name="Viehrig K."/>
            <person name="Ye F."/>
            <person name="Su P."/>
            <person name="Kiefer A.F."/>
            <person name="Nichols A."/>
            <person name="Cepeda A.J."/>
            <person name="Yan W."/>
            <person name="Fan B."/>
            <person name="Jiang Y."/>
            <person name="Adhikari A."/>
            <person name="Zheng C.-J."/>
            <person name="Schuster L."/>
            <person name="Cowan T.M."/>
            <person name="Smanski M.J."/>
            <person name="Chevrette M.G."/>
            <person name="De Carvalho L.P.S."/>
            <person name="Shen B."/>
        </authorList>
    </citation>
    <scope>NUCLEOTIDE SEQUENCE [LARGE SCALE GENOMIC DNA]</scope>
    <source>
        <strain evidence="5 6">NPDC000087</strain>
    </source>
</reference>
<accession>A0ABW6WK59</accession>
<evidence type="ECO:0000256" key="3">
    <source>
        <dbReference type="ARBA" id="ARBA00023163"/>
    </source>
</evidence>
<keyword evidence="6" id="KW-1185">Reference proteome</keyword>
<protein>
    <submittedName>
        <fullName evidence="5">DUF5937 family protein</fullName>
    </submittedName>
</protein>
<dbReference type="InterPro" id="IPR036390">
    <property type="entry name" value="WH_DNA-bd_sf"/>
</dbReference>
<sequence>MATIGLSATAATRIRFAVSCLWEVLASVRILRDPGVPAVHRRWADRARAGVDETGLLWQLVAPSGGYTPDFLTPSPTGLAADLDRELDGLRATPPSVVRFQLASAGRAGPSRDDPAGHLARLADDPAAGLARLADEIAAYWSVAIAPDWPRLRALLDAEVQRRARRLAENGSDAILNDLHPRVSWRAGTLTIDQPHCVAPDVPSGSGLVLIPSVFVWPSVLTVTVGEPQLAYPARGVATLWERSSRESDALTALLGRGRARLLTELATPLSTTELARRTGITPGGVSQHLTTLRAAGLVVAHRQGRSLLNTRTAVAEALLSAAS</sequence>
<dbReference type="Pfam" id="PF19361">
    <property type="entry name" value="DUF5937"/>
    <property type="match status" value="1"/>
</dbReference>
<gene>
    <name evidence="5" type="ORF">ACFY35_29965</name>
</gene>
<dbReference type="PANTHER" id="PTHR43132">
    <property type="entry name" value="ARSENICAL RESISTANCE OPERON REPRESSOR ARSR-RELATED"/>
    <property type="match status" value="1"/>
</dbReference>
<name>A0ABW6WK59_9ACTN</name>
<keyword evidence="3" id="KW-0804">Transcription</keyword>
<dbReference type="RefSeq" id="WP_020513309.1">
    <property type="nucleotide sequence ID" value="NZ_JBIAZU010000005.1"/>
</dbReference>
<evidence type="ECO:0000256" key="1">
    <source>
        <dbReference type="ARBA" id="ARBA00023015"/>
    </source>
</evidence>
<organism evidence="5 6">
    <name type="scientific">Paractinoplanes globisporus</name>
    <dbReference type="NCBI Taxonomy" id="113565"/>
    <lineage>
        <taxon>Bacteria</taxon>
        <taxon>Bacillati</taxon>
        <taxon>Actinomycetota</taxon>
        <taxon>Actinomycetes</taxon>
        <taxon>Micromonosporales</taxon>
        <taxon>Micromonosporaceae</taxon>
        <taxon>Paractinoplanes</taxon>
    </lineage>
</organism>
<dbReference type="Proteomes" id="UP001602245">
    <property type="component" value="Unassembled WGS sequence"/>
</dbReference>
<keyword evidence="2" id="KW-0238">DNA-binding</keyword>
<dbReference type="Gene3D" id="1.10.10.10">
    <property type="entry name" value="Winged helix-like DNA-binding domain superfamily/Winged helix DNA-binding domain"/>
    <property type="match status" value="1"/>
</dbReference>
<evidence type="ECO:0000256" key="2">
    <source>
        <dbReference type="ARBA" id="ARBA00023125"/>
    </source>
</evidence>
<dbReference type="PANTHER" id="PTHR43132:SF6">
    <property type="entry name" value="HTH-TYPE TRANSCRIPTIONAL REPRESSOR CZRA"/>
    <property type="match status" value="1"/>
</dbReference>
<dbReference type="CDD" id="cd00090">
    <property type="entry name" value="HTH_ARSR"/>
    <property type="match status" value="1"/>
</dbReference>
<dbReference type="InterPro" id="IPR011991">
    <property type="entry name" value="ArsR-like_HTH"/>
</dbReference>